<sequence>MTHKQAPRRGARSRATARPIPADDAPPTERRSKRRHNPAEQPGPSSASPSSAKRGRTSSSRGRGSENPRRRILVSSPDVSEASSSSSSSDAIPSKSINEGKIILKPRAVDLADTQLVAAFPEIHSFFSFQTWLPFISEFRVIYPRLVQEFYMNLECTDDCYKSEVKDVVIDMPTALAATLFKIPDEGADYHNFEFNLHEAYTMLTGLQADESDPKQTHVTKFNTNTFPPVLRLIHHILTTIITPQGGGRDRLTDIQRFVIFCMKKNIKVNLHVIMYQIISETTRKDLNRSLPYAAHLTQVFKHFGVSLVNEKSQAIPKFNIYCFKHVQKFIGFRLEGDQVRRGPAVVEAPVVPEDQPPAQEDQPPVNEDQPHVENEVDVPLNAPFSHKFQPSSSLNPDIEIPSFSPQPQVQASTSFGGPSVPPELLIGTLADASIELKEHQETLETVLQEILANSQADVFNTKETLSQITKTKLSFAHFVDDLESMKNLSAHIDEEMSDLKKEFKALNIHGGIAGSSSSSQPISDDFRTNIYCKGSVDTPHTGVDTMLQALSQKMKKWSTSVNTRPRQVDTRDRSQRNKSTDFYLRSTLDAVDTELSQVDTRYLSQGTVLPSLGQCVDTPYGQVDTLRKLCDLKLFLDTWHPRELMDWPWIVVEVEVCSVEVVCQSYYLVRGFRHIEVQGIMDQLLGSSPVTHVWRYACEACGLGRDLPVPRAESPSPAGWWEEEERTHAHTSRDRRLKVLFRAYHWQFPRRSPRPSGSRMLKALVTATSSSNTYLKRE</sequence>
<dbReference type="EMBL" id="NMUH01000301">
    <property type="protein sequence ID" value="MQL76487.1"/>
    <property type="molecule type" value="Genomic_DNA"/>
</dbReference>
<reference evidence="3" key="1">
    <citation type="submission" date="2017-07" db="EMBL/GenBank/DDBJ databases">
        <title>Taro Niue Genome Assembly and Annotation.</title>
        <authorList>
            <person name="Atibalentja N."/>
            <person name="Keating K."/>
            <person name="Fields C.J."/>
        </authorList>
    </citation>
    <scope>NUCLEOTIDE SEQUENCE</scope>
    <source>
        <strain evidence="3">Niue_2</strain>
        <tissue evidence="3">Leaf</tissue>
    </source>
</reference>
<feature type="domain" description="Putative plant transposon protein" evidence="2">
    <location>
        <begin position="131"/>
        <end position="306"/>
    </location>
</feature>
<dbReference type="Pfam" id="PF20167">
    <property type="entry name" value="Transposase_32"/>
    <property type="match status" value="1"/>
</dbReference>
<organism evidence="3 4">
    <name type="scientific">Colocasia esculenta</name>
    <name type="common">Wild taro</name>
    <name type="synonym">Arum esculentum</name>
    <dbReference type="NCBI Taxonomy" id="4460"/>
    <lineage>
        <taxon>Eukaryota</taxon>
        <taxon>Viridiplantae</taxon>
        <taxon>Streptophyta</taxon>
        <taxon>Embryophyta</taxon>
        <taxon>Tracheophyta</taxon>
        <taxon>Spermatophyta</taxon>
        <taxon>Magnoliopsida</taxon>
        <taxon>Liliopsida</taxon>
        <taxon>Araceae</taxon>
        <taxon>Aroideae</taxon>
        <taxon>Colocasieae</taxon>
        <taxon>Colocasia</taxon>
    </lineage>
</organism>
<feature type="compositionally biased region" description="Low complexity" evidence="1">
    <location>
        <begin position="74"/>
        <end position="93"/>
    </location>
</feature>
<feature type="compositionally biased region" description="Basic residues" evidence="1">
    <location>
        <begin position="1"/>
        <end position="12"/>
    </location>
</feature>
<gene>
    <name evidence="3" type="ORF">Taro_008879</name>
</gene>
<comment type="caution">
    <text evidence="3">The sequence shown here is derived from an EMBL/GenBank/DDBJ whole genome shotgun (WGS) entry which is preliminary data.</text>
</comment>
<evidence type="ECO:0000259" key="2">
    <source>
        <dbReference type="Pfam" id="PF20167"/>
    </source>
</evidence>
<protein>
    <recommendedName>
        <fullName evidence="2">Putative plant transposon protein domain-containing protein</fullName>
    </recommendedName>
</protein>
<feature type="compositionally biased region" description="Low complexity" evidence="1">
    <location>
        <begin position="44"/>
        <end position="62"/>
    </location>
</feature>
<feature type="compositionally biased region" description="Low complexity" evidence="1">
    <location>
        <begin position="350"/>
        <end position="365"/>
    </location>
</feature>
<feature type="region of interest" description="Disordered" evidence="1">
    <location>
        <begin position="1"/>
        <end position="93"/>
    </location>
</feature>
<evidence type="ECO:0000313" key="4">
    <source>
        <dbReference type="Proteomes" id="UP000652761"/>
    </source>
</evidence>
<proteinExistence type="predicted"/>
<dbReference type="Proteomes" id="UP000652761">
    <property type="component" value="Unassembled WGS sequence"/>
</dbReference>
<evidence type="ECO:0000313" key="3">
    <source>
        <dbReference type="EMBL" id="MQL76487.1"/>
    </source>
</evidence>
<name>A0A843U369_COLES</name>
<keyword evidence="4" id="KW-1185">Reference proteome</keyword>
<feature type="region of interest" description="Disordered" evidence="1">
    <location>
        <begin position="350"/>
        <end position="372"/>
    </location>
</feature>
<dbReference type="InterPro" id="IPR046796">
    <property type="entry name" value="Transposase_32_dom"/>
</dbReference>
<dbReference type="AlphaFoldDB" id="A0A843U369"/>
<accession>A0A843U369</accession>
<evidence type="ECO:0000256" key="1">
    <source>
        <dbReference type="SAM" id="MobiDB-lite"/>
    </source>
</evidence>